<sequence length="825" mass="93057">MEIQQLAPTTFSEAAVDAHRQTHARLAKTLLAALGDVDALQWMEAVWAALVALAATSRVAKVPSANALRFLESLVVNAGRMKQKVRGFSQQQFVSFLLTRLARGSNAKQAHVRFRVCQMLFILLNHVSEIDDDLHQTIKTVLMQRSRDKDQHVRVQASMALTRFQGPPDDLDESVVSLLIDLMTADSCADVRKSLVWNMDLNAHTLLPLLHRANDVDPSVRRFVYQKFASAAPDMMELEIEVRIALLGVGLKDRYRPISVLRRNFNNILSFSFQVMQEFVKSARKCYVTLELDVRTIAAEEALVTLLGQNLVSLDFMEDAMWSDQLSPEFVFFAFIYTRTLNDQKNEDEIQEFLPSLTTMSRLLDMYAAILMSPASNADEEESIKAVEFILTRLLQMTLFYDFSDEMGRRNVLECLKKLLLCEDFPTETICHMIRILQKMFRNEAEVLAIVADAVCDIQDLIENGVESDDIDPDMRQLLLQMQSLEIIRALLEQIQKPPKQDPSFQCLLHRFIIPSVRDSTNSLLRQTGIHCLGLMCYIDKQLALETMGLFLHTYELAASDVEDAAGGGPAAKADTKKLVLQLVFDLVMIHGNDIVGDAAVVVPYLIKSAFEQQDDLEVLTIAVEGATKLMMMKFLVLQALLVLYFHPDTENAHRLRQCLTCFFPMFALSCAENQERLARVVVSAFSILALSYEDTERGLAPTEVAAQMIEWTDYRRLVCMQEENGEGDSQTSASSSHGTFAISLLEAMIKEPDLQKEGTKVLNALHIDLAIPEEQKKRILKLAEDVHSMLLVDPTSLKSLKRFTTKIEDSQEKKDGDESDESDL</sequence>
<dbReference type="EMBL" id="QEAP01000010">
    <property type="protein sequence ID" value="TPX78017.1"/>
    <property type="molecule type" value="Genomic_DNA"/>
</dbReference>
<gene>
    <name evidence="10" type="ORF">CcCBS67573_g00667</name>
</gene>
<dbReference type="Gene3D" id="1.25.10.10">
    <property type="entry name" value="Leucine-rich Repeat Variant"/>
    <property type="match status" value="1"/>
</dbReference>
<dbReference type="Pfam" id="PF12719">
    <property type="entry name" value="Cnd3"/>
    <property type="match status" value="1"/>
</dbReference>
<comment type="subcellular location">
    <subcellularLocation>
        <location evidence="1">Chromosome</location>
    </subcellularLocation>
</comment>
<keyword evidence="11" id="KW-1185">Reference proteome</keyword>
<dbReference type="AlphaFoldDB" id="A0A507FT52"/>
<evidence type="ECO:0000256" key="3">
    <source>
        <dbReference type="ARBA" id="ARBA00022454"/>
    </source>
</evidence>
<evidence type="ECO:0000256" key="1">
    <source>
        <dbReference type="ARBA" id="ARBA00004286"/>
    </source>
</evidence>
<evidence type="ECO:0000256" key="7">
    <source>
        <dbReference type="ARBA" id="ARBA00023306"/>
    </source>
</evidence>
<evidence type="ECO:0000256" key="5">
    <source>
        <dbReference type="ARBA" id="ARBA00022776"/>
    </source>
</evidence>
<dbReference type="PANTHER" id="PTHR14418:SF5">
    <property type="entry name" value="CONDENSIN COMPLEX SUBUNIT 3"/>
    <property type="match status" value="1"/>
</dbReference>
<proteinExistence type="inferred from homology"/>
<evidence type="ECO:0000256" key="6">
    <source>
        <dbReference type="ARBA" id="ARBA00023067"/>
    </source>
</evidence>
<organism evidence="10 11">
    <name type="scientific">Chytriomyces confervae</name>
    <dbReference type="NCBI Taxonomy" id="246404"/>
    <lineage>
        <taxon>Eukaryota</taxon>
        <taxon>Fungi</taxon>
        <taxon>Fungi incertae sedis</taxon>
        <taxon>Chytridiomycota</taxon>
        <taxon>Chytridiomycota incertae sedis</taxon>
        <taxon>Chytridiomycetes</taxon>
        <taxon>Chytridiales</taxon>
        <taxon>Chytriomycetaceae</taxon>
        <taxon>Chytriomyces</taxon>
    </lineage>
</organism>
<dbReference type="GO" id="GO:0051301">
    <property type="term" value="P:cell division"/>
    <property type="evidence" value="ECO:0007669"/>
    <property type="project" value="UniProtKB-KW"/>
</dbReference>
<keyword evidence="7" id="KW-0131">Cell cycle</keyword>
<evidence type="ECO:0000313" key="11">
    <source>
        <dbReference type="Proteomes" id="UP000320333"/>
    </source>
</evidence>
<evidence type="ECO:0000313" key="10">
    <source>
        <dbReference type="EMBL" id="TPX78017.1"/>
    </source>
</evidence>
<evidence type="ECO:0000256" key="2">
    <source>
        <dbReference type="ARBA" id="ARBA00006533"/>
    </source>
</evidence>
<dbReference type="InterPro" id="IPR011989">
    <property type="entry name" value="ARM-like"/>
</dbReference>
<reference evidence="10 11" key="1">
    <citation type="journal article" date="2019" name="Sci. Rep.">
        <title>Comparative genomics of chytrid fungi reveal insights into the obligate biotrophic and pathogenic lifestyle of Synchytrium endobioticum.</title>
        <authorList>
            <person name="van de Vossenberg B.T.L.H."/>
            <person name="Warris S."/>
            <person name="Nguyen H.D.T."/>
            <person name="van Gent-Pelzer M.P.E."/>
            <person name="Joly D.L."/>
            <person name="van de Geest H.C."/>
            <person name="Bonants P.J.M."/>
            <person name="Smith D.S."/>
            <person name="Levesque C.A."/>
            <person name="van der Lee T.A.J."/>
        </authorList>
    </citation>
    <scope>NUCLEOTIDE SEQUENCE [LARGE SCALE GENOMIC DNA]</scope>
    <source>
        <strain evidence="10 11">CBS 675.73</strain>
    </source>
</reference>
<name>A0A507FT52_9FUNG</name>
<feature type="domain" description="Nuclear condensin complex subunit 3 C-terminal" evidence="9">
    <location>
        <begin position="484"/>
        <end position="768"/>
    </location>
</feature>
<feature type="region of interest" description="Disordered" evidence="8">
    <location>
        <begin position="804"/>
        <end position="825"/>
    </location>
</feature>
<comment type="similarity">
    <text evidence="2">Belongs to the CND3 (condensin subunit 3) family.</text>
</comment>
<dbReference type="InterPro" id="IPR016024">
    <property type="entry name" value="ARM-type_fold"/>
</dbReference>
<protein>
    <recommendedName>
        <fullName evidence="9">Nuclear condensin complex subunit 3 C-terminal domain-containing protein</fullName>
    </recommendedName>
</protein>
<keyword evidence="4" id="KW-0132">Cell division</keyword>
<keyword evidence="6" id="KW-0226">DNA condensation</keyword>
<dbReference type="GO" id="GO:0000796">
    <property type="term" value="C:condensin complex"/>
    <property type="evidence" value="ECO:0007669"/>
    <property type="project" value="InterPro"/>
</dbReference>
<dbReference type="InterPro" id="IPR025977">
    <property type="entry name" value="Cnd3_C"/>
</dbReference>
<feature type="compositionally biased region" description="Basic and acidic residues" evidence="8">
    <location>
        <begin position="806"/>
        <end position="817"/>
    </location>
</feature>
<accession>A0A507FT52</accession>
<dbReference type="STRING" id="246404.A0A507FT52"/>
<keyword evidence="3" id="KW-0158">Chromosome</keyword>
<dbReference type="PANTHER" id="PTHR14418">
    <property type="entry name" value="CONDENSIN COMPLEX SUBUNIT 3-RELATED"/>
    <property type="match status" value="1"/>
</dbReference>
<dbReference type="GO" id="GO:0000793">
    <property type="term" value="C:condensed chromosome"/>
    <property type="evidence" value="ECO:0007669"/>
    <property type="project" value="TreeGrafter"/>
</dbReference>
<evidence type="ECO:0000256" key="8">
    <source>
        <dbReference type="SAM" id="MobiDB-lite"/>
    </source>
</evidence>
<comment type="caution">
    <text evidence="10">The sequence shown here is derived from an EMBL/GenBank/DDBJ whole genome shotgun (WGS) entry which is preliminary data.</text>
</comment>
<evidence type="ECO:0000259" key="9">
    <source>
        <dbReference type="Pfam" id="PF12719"/>
    </source>
</evidence>
<dbReference type="OrthoDB" id="27187at2759"/>
<dbReference type="Proteomes" id="UP000320333">
    <property type="component" value="Unassembled WGS sequence"/>
</dbReference>
<dbReference type="SUPFAM" id="SSF48371">
    <property type="entry name" value="ARM repeat"/>
    <property type="match status" value="1"/>
</dbReference>
<keyword evidence="5" id="KW-0498">Mitosis</keyword>
<evidence type="ECO:0000256" key="4">
    <source>
        <dbReference type="ARBA" id="ARBA00022618"/>
    </source>
</evidence>
<dbReference type="InterPro" id="IPR027165">
    <property type="entry name" value="CND3"/>
</dbReference>
<dbReference type="GO" id="GO:0007076">
    <property type="term" value="P:mitotic chromosome condensation"/>
    <property type="evidence" value="ECO:0007669"/>
    <property type="project" value="InterPro"/>
</dbReference>